<evidence type="ECO:0000256" key="1">
    <source>
        <dbReference type="ARBA" id="ARBA00000553"/>
    </source>
</evidence>
<proteinExistence type="inferred from homology"/>
<dbReference type="GO" id="GO:0016787">
    <property type="term" value="F:hydrolase activity"/>
    <property type="evidence" value="ECO:0007669"/>
    <property type="project" value="UniProtKB-KW"/>
</dbReference>
<dbReference type="InterPro" id="IPR003730">
    <property type="entry name" value="Cu_polyphenol_OxRdtase"/>
</dbReference>
<dbReference type="SUPFAM" id="SSF64438">
    <property type="entry name" value="CNF1/YfiH-like putative cysteine hydrolases"/>
    <property type="match status" value="1"/>
</dbReference>
<dbReference type="Pfam" id="PF02578">
    <property type="entry name" value="Cu-oxidase_4"/>
    <property type="match status" value="1"/>
</dbReference>
<evidence type="ECO:0000256" key="2">
    <source>
        <dbReference type="ARBA" id="ARBA00007353"/>
    </source>
</evidence>
<comment type="catalytic activity">
    <reaction evidence="9">
        <text>S-methyl-5'-thioadenosine + phosphate = 5-(methylsulfanyl)-alpha-D-ribose 1-phosphate + adenine</text>
        <dbReference type="Rhea" id="RHEA:11852"/>
        <dbReference type="ChEBI" id="CHEBI:16708"/>
        <dbReference type="ChEBI" id="CHEBI:17509"/>
        <dbReference type="ChEBI" id="CHEBI:43474"/>
        <dbReference type="ChEBI" id="CHEBI:58533"/>
        <dbReference type="EC" id="2.4.2.28"/>
    </reaction>
    <physiologicalReaction direction="left-to-right" evidence="9">
        <dbReference type="Rhea" id="RHEA:11853"/>
    </physiologicalReaction>
</comment>
<keyword evidence="3" id="KW-0808">Transferase</keyword>
<comment type="catalytic activity">
    <reaction evidence="8">
        <text>adenosine + phosphate = alpha-D-ribose 1-phosphate + adenine</text>
        <dbReference type="Rhea" id="RHEA:27642"/>
        <dbReference type="ChEBI" id="CHEBI:16335"/>
        <dbReference type="ChEBI" id="CHEBI:16708"/>
        <dbReference type="ChEBI" id="CHEBI:43474"/>
        <dbReference type="ChEBI" id="CHEBI:57720"/>
        <dbReference type="EC" id="2.4.2.1"/>
    </reaction>
    <physiologicalReaction direction="left-to-right" evidence="8">
        <dbReference type="Rhea" id="RHEA:27643"/>
    </physiologicalReaction>
</comment>
<keyword evidence="4" id="KW-0479">Metal-binding</keyword>
<comment type="caution">
    <text evidence="11">The sequence shown here is derived from an EMBL/GenBank/DDBJ whole genome shotgun (WGS) entry which is preliminary data.</text>
</comment>
<dbReference type="GO" id="GO:0005507">
    <property type="term" value="F:copper ion binding"/>
    <property type="evidence" value="ECO:0007669"/>
    <property type="project" value="TreeGrafter"/>
</dbReference>
<keyword evidence="5" id="KW-0378">Hydrolase</keyword>
<dbReference type="EMBL" id="VTOX01000001">
    <property type="protein sequence ID" value="NKE65012.1"/>
    <property type="molecule type" value="Genomic_DNA"/>
</dbReference>
<gene>
    <name evidence="11" type="primary">pgeF</name>
    <name evidence="11" type="ORF">RAMLITH_04200</name>
</gene>
<evidence type="ECO:0000256" key="5">
    <source>
        <dbReference type="ARBA" id="ARBA00022801"/>
    </source>
</evidence>
<comment type="similarity">
    <text evidence="2 10">Belongs to the purine nucleoside phosphorylase YfiH/LACC1 family.</text>
</comment>
<dbReference type="InterPro" id="IPR038371">
    <property type="entry name" value="Cu_polyphenol_OxRdtase_sf"/>
</dbReference>
<evidence type="ECO:0000256" key="8">
    <source>
        <dbReference type="ARBA" id="ARBA00048968"/>
    </source>
</evidence>
<evidence type="ECO:0000256" key="4">
    <source>
        <dbReference type="ARBA" id="ARBA00022723"/>
    </source>
</evidence>
<comment type="catalytic activity">
    <reaction evidence="1">
        <text>inosine + phosphate = alpha-D-ribose 1-phosphate + hypoxanthine</text>
        <dbReference type="Rhea" id="RHEA:27646"/>
        <dbReference type="ChEBI" id="CHEBI:17368"/>
        <dbReference type="ChEBI" id="CHEBI:17596"/>
        <dbReference type="ChEBI" id="CHEBI:43474"/>
        <dbReference type="ChEBI" id="CHEBI:57720"/>
        <dbReference type="EC" id="2.4.2.1"/>
    </reaction>
    <physiologicalReaction direction="left-to-right" evidence="1">
        <dbReference type="Rhea" id="RHEA:27647"/>
    </physiologicalReaction>
</comment>
<dbReference type="InterPro" id="IPR011324">
    <property type="entry name" value="Cytotoxic_necrot_fac-like_cat"/>
</dbReference>
<name>A0A7X6DD91_9BURK</name>
<dbReference type="PANTHER" id="PTHR30616">
    <property type="entry name" value="UNCHARACTERIZED PROTEIN YFIH"/>
    <property type="match status" value="1"/>
</dbReference>
<dbReference type="AlphaFoldDB" id="A0A7X6DD91"/>
<keyword evidence="12" id="KW-1185">Reference proteome</keyword>
<organism evidence="11 12">
    <name type="scientific">Ramlibacter lithotrophicus</name>
    <dbReference type="NCBI Taxonomy" id="2606681"/>
    <lineage>
        <taxon>Bacteria</taxon>
        <taxon>Pseudomonadati</taxon>
        <taxon>Pseudomonadota</taxon>
        <taxon>Betaproteobacteria</taxon>
        <taxon>Burkholderiales</taxon>
        <taxon>Comamonadaceae</taxon>
        <taxon>Ramlibacter</taxon>
    </lineage>
</organism>
<accession>A0A7X6DD91</accession>
<evidence type="ECO:0000256" key="7">
    <source>
        <dbReference type="ARBA" id="ARBA00047989"/>
    </source>
</evidence>
<sequence length="258" mass="26435">MQPAAGWIIPDCPLPAGVQAVCTTREGGVSAGPYASLNLGDHVGDAPEAVSANRRIFAAAVQARPVFLQQVHGRGVAHLSSATRDGVQADACVATEAGIACTIMVADCLPVLFATADGKAVAAAHAGWRGLAGSAGEGVLEAACRALWAAGGAGAADTLAWLGPCIGPQAFEVGAEVKAAFEAADPGCAALFMPYGNGKWLADLPGLARRRLRALGIERIHGNDGGTAWCTVADPSRFFSHRRDRGLSGRFAAAIWRR</sequence>
<evidence type="ECO:0000256" key="10">
    <source>
        <dbReference type="RuleBase" id="RU361274"/>
    </source>
</evidence>
<dbReference type="Proteomes" id="UP000521868">
    <property type="component" value="Unassembled WGS sequence"/>
</dbReference>
<dbReference type="Gene3D" id="3.60.140.10">
    <property type="entry name" value="CNF1/YfiH-like putative cysteine hydrolases"/>
    <property type="match status" value="1"/>
</dbReference>
<evidence type="ECO:0000313" key="12">
    <source>
        <dbReference type="Proteomes" id="UP000521868"/>
    </source>
</evidence>
<evidence type="ECO:0000256" key="3">
    <source>
        <dbReference type="ARBA" id="ARBA00022679"/>
    </source>
</evidence>
<evidence type="ECO:0000313" key="11">
    <source>
        <dbReference type="EMBL" id="NKE65012.1"/>
    </source>
</evidence>
<protein>
    <recommendedName>
        <fullName evidence="10">Purine nucleoside phosphorylase</fullName>
    </recommendedName>
</protein>
<evidence type="ECO:0000256" key="9">
    <source>
        <dbReference type="ARBA" id="ARBA00049893"/>
    </source>
</evidence>
<dbReference type="GO" id="GO:0017061">
    <property type="term" value="F:S-methyl-5-thioadenosine phosphorylase activity"/>
    <property type="evidence" value="ECO:0007669"/>
    <property type="project" value="UniProtKB-EC"/>
</dbReference>
<dbReference type="PANTHER" id="PTHR30616:SF2">
    <property type="entry name" value="PURINE NUCLEOSIDE PHOSPHORYLASE LACC1"/>
    <property type="match status" value="1"/>
</dbReference>
<dbReference type="NCBIfam" id="TIGR00726">
    <property type="entry name" value="peptidoglycan editing factor PgeF"/>
    <property type="match status" value="1"/>
</dbReference>
<reference evidence="11 12" key="1">
    <citation type="journal article" date="2020" name="Nature">
        <title>Bacterial chemolithoautotrophy via manganese oxidation.</title>
        <authorList>
            <person name="Yu H."/>
            <person name="Leadbetter J.R."/>
        </authorList>
    </citation>
    <scope>NUCLEOTIDE SEQUENCE [LARGE SCALE GENOMIC DNA]</scope>
    <source>
        <strain evidence="11 12">RBP-1</strain>
    </source>
</reference>
<keyword evidence="6" id="KW-0862">Zinc</keyword>
<comment type="catalytic activity">
    <reaction evidence="7">
        <text>adenosine + H2O + H(+) = inosine + NH4(+)</text>
        <dbReference type="Rhea" id="RHEA:24408"/>
        <dbReference type="ChEBI" id="CHEBI:15377"/>
        <dbReference type="ChEBI" id="CHEBI:15378"/>
        <dbReference type="ChEBI" id="CHEBI:16335"/>
        <dbReference type="ChEBI" id="CHEBI:17596"/>
        <dbReference type="ChEBI" id="CHEBI:28938"/>
        <dbReference type="EC" id="3.5.4.4"/>
    </reaction>
    <physiologicalReaction direction="left-to-right" evidence="7">
        <dbReference type="Rhea" id="RHEA:24409"/>
    </physiologicalReaction>
</comment>
<evidence type="ECO:0000256" key="6">
    <source>
        <dbReference type="ARBA" id="ARBA00022833"/>
    </source>
</evidence>
<dbReference type="RefSeq" id="WP_168106049.1">
    <property type="nucleotide sequence ID" value="NZ_VTOX01000001.1"/>
</dbReference>
<dbReference type="CDD" id="cd16833">
    <property type="entry name" value="YfiH"/>
    <property type="match status" value="1"/>
</dbReference>